<dbReference type="InterPro" id="IPR051474">
    <property type="entry name" value="Anti-sigma-K/W_factor"/>
</dbReference>
<evidence type="ECO:0000256" key="4">
    <source>
        <dbReference type="ARBA" id="ARBA00023015"/>
    </source>
</evidence>
<dbReference type="PANTHER" id="PTHR37461">
    <property type="entry name" value="ANTI-SIGMA-K FACTOR RSKA"/>
    <property type="match status" value="1"/>
</dbReference>
<dbReference type="RefSeq" id="WP_382401030.1">
    <property type="nucleotide sequence ID" value="NZ_JBHSWH010000001.1"/>
</dbReference>
<dbReference type="Proteomes" id="UP001596298">
    <property type="component" value="Unassembled WGS sequence"/>
</dbReference>
<gene>
    <name evidence="9" type="ORF">ACFQDH_10475</name>
</gene>
<organism evidence="9 10">
    <name type="scientific">Flexivirga alba</name>
    <dbReference type="NCBI Taxonomy" id="702742"/>
    <lineage>
        <taxon>Bacteria</taxon>
        <taxon>Bacillati</taxon>
        <taxon>Actinomycetota</taxon>
        <taxon>Actinomycetes</taxon>
        <taxon>Micrococcales</taxon>
        <taxon>Dermacoccaceae</taxon>
        <taxon>Flexivirga</taxon>
    </lineage>
</organism>
<evidence type="ECO:0000313" key="10">
    <source>
        <dbReference type="Proteomes" id="UP001596298"/>
    </source>
</evidence>
<evidence type="ECO:0000256" key="7">
    <source>
        <dbReference type="SAM" id="Phobius"/>
    </source>
</evidence>
<dbReference type="Gene3D" id="1.10.10.1320">
    <property type="entry name" value="Anti-sigma factor, zinc-finger domain"/>
    <property type="match status" value="1"/>
</dbReference>
<evidence type="ECO:0000313" key="9">
    <source>
        <dbReference type="EMBL" id="MFC6705679.1"/>
    </source>
</evidence>
<keyword evidence="4" id="KW-0805">Transcription regulation</keyword>
<keyword evidence="6" id="KW-0804">Transcription</keyword>
<keyword evidence="5 7" id="KW-0472">Membrane</keyword>
<evidence type="ECO:0000259" key="8">
    <source>
        <dbReference type="Pfam" id="PF13490"/>
    </source>
</evidence>
<dbReference type="InterPro" id="IPR027383">
    <property type="entry name" value="Znf_put"/>
</dbReference>
<evidence type="ECO:0000256" key="5">
    <source>
        <dbReference type="ARBA" id="ARBA00023136"/>
    </source>
</evidence>
<dbReference type="PANTHER" id="PTHR37461:SF1">
    <property type="entry name" value="ANTI-SIGMA-K FACTOR RSKA"/>
    <property type="match status" value="1"/>
</dbReference>
<dbReference type="InterPro" id="IPR041916">
    <property type="entry name" value="Anti_sigma_zinc_sf"/>
</dbReference>
<comment type="subcellular location">
    <subcellularLocation>
        <location evidence="1">Membrane</location>
        <topology evidence="1">Single-pass membrane protein</topology>
    </subcellularLocation>
</comment>
<evidence type="ECO:0000256" key="3">
    <source>
        <dbReference type="ARBA" id="ARBA00022989"/>
    </source>
</evidence>
<comment type="caution">
    <text evidence="9">The sequence shown here is derived from an EMBL/GenBank/DDBJ whole genome shotgun (WGS) entry which is preliminary data.</text>
</comment>
<protein>
    <submittedName>
        <fullName evidence="9">Anti-sigma factor family protein</fullName>
    </submittedName>
</protein>
<keyword evidence="2 7" id="KW-0812">Transmembrane</keyword>
<evidence type="ECO:0000256" key="1">
    <source>
        <dbReference type="ARBA" id="ARBA00004167"/>
    </source>
</evidence>
<accession>A0ABW2AGB5</accession>
<keyword evidence="10" id="KW-1185">Reference proteome</keyword>
<feature type="domain" description="Putative zinc-finger" evidence="8">
    <location>
        <begin position="14"/>
        <end position="38"/>
    </location>
</feature>
<reference evidence="10" key="1">
    <citation type="journal article" date="2019" name="Int. J. Syst. Evol. Microbiol.">
        <title>The Global Catalogue of Microorganisms (GCM) 10K type strain sequencing project: providing services to taxonomists for standard genome sequencing and annotation.</title>
        <authorList>
            <consortium name="The Broad Institute Genomics Platform"/>
            <consortium name="The Broad Institute Genome Sequencing Center for Infectious Disease"/>
            <person name="Wu L."/>
            <person name="Ma J."/>
        </authorList>
    </citation>
    <scope>NUCLEOTIDE SEQUENCE [LARGE SCALE GENOMIC DNA]</scope>
    <source>
        <strain evidence="10">CCUG 58127</strain>
    </source>
</reference>
<dbReference type="Pfam" id="PF13490">
    <property type="entry name" value="zf-HC2"/>
    <property type="match status" value="1"/>
</dbReference>
<dbReference type="EMBL" id="JBHSWH010000001">
    <property type="protein sequence ID" value="MFC6705679.1"/>
    <property type="molecule type" value="Genomic_DNA"/>
</dbReference>
<proteinExistence type="predicted"/>
<name>A0ABW2AGB5_9MICO</name>
<feature type="transmembrane region" description="Helical" evidence="7">
    <location>
        <begin position="93"/>
        <end position="114"/>
    </location>
</feature>
<evidence type="ECO:0000256" key="2">
    <source>
        <dbReference type="ARBA" id="ARBA00022692"/>
    </source>
</evidence>
<evidence type="ECO:0000256" key="6">
    <source>
        <dbReference type="ARBA" id="ARBA00023163"/>
    </source>
</evidence>
<keyword evidence="3 7" id="KW-1133">Transmembrane helix</keyword>
<sequence length="227" mass="23821">MTDRHDEFAEWDAAYVLGALSPGERAAYEQHLAECPECSAAVRGLAVIPGLLGKVPADEVPGDVSEPPPADLLARTRSMAQGEVTSIRRRRRWTVSLAAVAASAVLVIGGAVVVQQRDSTPPGVTVAMQQVHTNPLSATLQLHDKAWGTEVSMKCTYAESAQWGGGEAVYSLYVVDDAGHASSISTWSAEPGTTAKLTAATAVPRAKIAHVQIRNADGSVLLSANPD</sequence>